<feature type="domain" description="C2H2-type" evidence="8">
    <location>
        <begin position="62"/>
        <end position="84"/>
    </location>
</feature>
<keyword evidence="10" id="KW-1185">Reference proteome</keyword>
<evidence type="ECO:0000259" key="8">
    <source>
        <dbReference type="PROSITE" id="PS50157"/>
    </source>
</evidence>
<evidence type="ECO:0000256" key="2">
    <source>
        <dbReference type="ARBA" id="ARBA00022737"/>
    </source>
</evidence>
<dbReference type="Pfam" id="PF13912">
    <property type="entry name" value="zf-C2H2_6"/>
    <property type="match status" value="2"/>
</dbReference>
<dbReference type="SUPFAM" id="SSF57667">
    <property type="entry name" value="beta-beta-alpha zinc fingers"/>
    <property type="match status" value="2"/>
</dbReference>
<reference evidence="9" key="1">
    <citation type="submission" date="2023-05" db="EMBL/GenBank/DDBJ databases">
        <title>Genome and transcriptome analyses reveal genes involved in the formation of fine ridges on petal epidermal cells in Hibiscus trionum.</title>
        <authorList>
            <person name="Koshimizu S."/>
            <person name="Masuda S."/>
            <person name="Ishii T."/>
            <person name="Shirasu K."/>
            <person name="Hoshino A."/>
            <person name="Arita M."/>
        </authorList>
    </citation>
    <scope>NUCLEOTIDE SEQUENCE</scope>
    <source>
        <strain evidence="9">Hamamatsu line</strain>
    </source>
</reference>
<evidence type="ECO:0000256" key="4">
    <source>
        <dbReference type="ARBA" id="ARBA00022833"/>
    </source>
</evidence>
<feature type="domain" description="C2H2-type" evidence="8">
    <location>
        <begin position="177"/>
        <end position="204"/>
    </location>
</feature>
<dbReference type="GO" id="GO:0008270">
    <property type="term" value="F:zinc ion binding"/>
    <property type="evidence" value="ECO:0007669"/>
    <property type="project" value="UniProtKB-KW"/>
</dbReference>
<evidence type="ECO:0000256" key="5">
    <source>
        <dbReference type="ARBA" id="ARBA00023015"/>
    </source>
</evidence>
<dbReference type="PROSITE" id="PS50157">
    <property type="entry name" value="ZINC_FINGER_C2H2_2"/>
    <property type="match status" value="3"/>
</dbReference>
<evidence type="ECO:0000256" key="1">
    <source>
        <dbReference type="ARBA" id="ARBA00022723"/>
    </source>
</evidence>
<comment type="caution">
    <text evidence="9">The sequence shown here is derived from an EMBL/GenBank/DDBJ whole genome shotgun (WGS) entry which is preliminary data.</text>
</comment>
<feature type="domain" description="C2H2-type" evidence="8">
    <location>
        <begin position="10"/>
        <end position="37"/>
    </location>
</feature>
<dbReference type="AlphaFoldDB" id="A0A9W7IBP6"/>
<evidence type="ECO:0000313" key="9">
    <source>
        <dbReference type="EMBL" id="GMI92317.1"/>
    </source>
</evidence>
<evidence type="ECO:0000256" key="6">
    <source>
        <dbReference type="ARBA" id="ARBA00023163"/>
    </source>
</evidence>
<keyword evidence="5" id="KW-0805">Transcription regulation</keyword>
<evidence type="ECO:0000256" key="3">
    <source>
        <dbReference type="ARBA" id="ARBA00022771"/>
    </source>
</evidence>
<organism evidence="9 10">
    <name type="scientific">Hibiscus trionum</name>
    <name type="common">Flower of an hour</name>
    <dbReference type="NCBI Taxonomy" id="183268"/>
    <lineage>
        <taxon>Eukaryota</taxon>
        <taxon>Viridiplantae</taxon>
        <taxon>Streptophyta</taxon>
        <taxon>Embryophyta</taxon>
        <taxon>Tracheophyta</taxon>
        <taxon>Spermatophyta</taxon>
        <taxon>Magnoliopsida</taxon>
        <taxon>eudicotyledons</taxon>
        <taxon>Gunneridae</taxon>
        <taxon>Pentapetalae</taxon>
        <taxon>rosids</taxon>
        <taxon>malvids</taxon>
        <taxon>Malvales</taxon>
        <taxon>Malvaceae</taxon>
        <taxon>Malvoideae</taxon>
        <taxon>Hibiscus</taxon>
    </lineage>
</organism>
<name>A0A9W7IBP6_HIBTR</name>
<evidence type="ECO:0000313" key="10">
    <source>
        <dbReference type="Proteomes" id="UP001165190"/>
    </source>
</evidence>
<dbReference type="SMART" id="SM00355">
    <property type="entry name" value="ZnF_C2H2"/>
    <property type="match status" value="3"/>
</dbReference>
<dbReference type="InterPro" id="IPR044653">
    <property type="entry name" value="AZF1/2/3-like"/>
</dbReference>
<sequence length="255" mass="29307">MEAPQESRLQLCIYCRKGFTSSKALYGHLRIHSTQARSKTRVLRINSPKRETKRPHEEDECFGCLVCNESFSSTRLLCQHMKIHRQAARSRKPSRETSSKTAWDDDIIYDAVPLRFYYGEAYPHMETSKKKKIEDTPTEEVGADSESTVVEQIGNWFETHDSNKSGGERRSAVKSVHQCDICGKTFAKGQALGGHKTSHRVKDPFKVKFVWETSKQEPCGEVKEYVTEMLLPGLMPEEVRPKKMLDFDLNIPYEE</sequence>
<keyword evidence="3 7" id="KW-0863">Zinc-finger</keyword>
<dbReference type="PROSITE" id="PS00028">
    <property type="entry name" value="ZINC_FINGER_C2H2_1"/>
    <property type="match status" value="3"/>
</dbReference>
<dbReference type="EMBL" id="BSYR01000024">
    <property type="protein sequence ID" value="GMI92317.1"/>
    <property type="molecule type" value="Genomic_DNA"/>
</dbReference>
<dbReference type="PANTHER" id="PTHR45988:SF18">
    <property type="entry name" value="C2H2-TYPE ZINC FINGER FAMILY PROTEIN"/>
    <property type="match status" value="1"/>
</dbReference>
<dbReference type="OrthoDB" id="975071at2759"/>
<keyword evidence="2" id="KW-0677">Repeat</keyword>
<protein>
    <recommendedName>
        <fullName evidence="8">C2H2-type domain-containing protein</fullName>
    </recommendedName>
</protein>
<dbReference type="InterPro" id="IPR036236">
    <property type="entry name" value="Znf_C2H2_sf"/>
</dbReference>
<dbReference type="GO" id="GO:0005634">
    <property type="term" value="C:nucleus"/>
    <property type="evidence" value="ECO:0007669"/>
    <property type="project" value="TreeGrafter"/>
</dbReference>
<dbReference type="Gene3D" id="3.30.160.60">
    <property type="entry name" value="Classic Zinc Finger"/>
    <property type="match status" value="2"/>
</dbReference>
<gene>
    <name evidence="9" type="ORF">HRI_002901000</name>
</gene>
<dbReference type="InterPro" id="IPR013087">
    <property type="entry name" value="Znf_C2H2_type"/>
</dbReference>
<dbReference type="Proteomes" id="UP001165190">
    <property type="component" value="Unassembled WGS sequence"/>
</dbReference>
<dbReference type="PANTHER" id="PTHR45988">
    <property type="entry name" value="C2H2 TYPE ZINC FINGER TRANSCRIPTION FACTOR FAMILY-RELATED"/>
    <property type="match status" value="1"/>
</dbReference>
<keyword evidence="1" id="KW-0479">Metal-binding</keyword>
<keyword evidence="4" id="KW-0862">Zinc</keyword>
<dbReference type="GO" id="GO:0000976">
    <property type="term" value="F:transcription cis-regulatory region binding"/>
    <property type="evidence" value="ECO:0007669"/>
    <property type="project" value="TreeGrafter"/>
</dbReference>
<evidence type="ECO:0000256" key="7">
    <source>
        <dbReference type="PROSITE-ProRule" id="PRU00042"/>
    </source>
</evidence>
<dbReference type="GO" id="GO:0003700">
    <property type="term" value="F:DNA-binding transcription factor activity"/>
    <property type="evidence" value="ECO:0007669"/>
    <property type="project" value="InterPro"/>
</dbReference>
<proteinExistence type="predicted"/>
<accession>A0A9W7IBP6</accession>
<keyword evidence="6" id="KW-0804">Transcription</keyword>